<organism evidence="4 5">
    <name type="scientific">Clostridium algifaecis</name>
    <dbReference type="NCBI Taxonomy" id="1472040"/>
    <lineage>
        <taxon>Bacteria</taxon>
        <taxon>Bacillati</taxon>
        <taxon>Bacillota</taxon>
        <taxon>Clostridia</taxon>
        <taxon>Eubacteriales</taxon>
        <taxon>Clostridiaceae</taxon>
        <taxon>Clostridium</taxon>
    </lineage>
</organism>
<dbReference type="InterPro" id="IPR004839">
    <property type="entry name" value="Aminotransferase_I/II_large"/>
</dbReference>
<dbReference type="PANTHER" id="PTHR42885">
    <property type="entry name" value="HISTIDINOL-PHOSPHATE AMINOTRANSFERASE-RELATED"/>
    <property type="match status" value="1"/>
</dbReference>
<comment type="caution">
    <text evidence="4">The sequence shown here is derived from an EMBL/GenBank/DDBJ whole genome shotgun (WGS) entry which is preliminary data.</text>
</comment>
<dbReference type="EC" id="4.1.1.81" evidence="4"/>
<dbReference type="EMBL" id="JAGGLM010000005">
    <property type="protein sequence ID" value="MBP2032539.1"/>
    <property type="molecule type" value="Genomic_DNA"/>
</dbReference>
<evidence type="ECO:0000256" key="2">
    <source>
        <dbReference type="ARBA" id="ARBA00022898"/>
    </source>
</evidence>
<dbReference type="InterPro" id="IPR015421">
    <property type="entry name" value="PyrdxlP-dep_Trfase_major"/>
</dbReference>
<dbReference type="InterPro" id="IPR015424">
    <property type="entry name" value="PyrdxlP-dep_Trfase"/>
</dbReference>
<protein>
    <submittedName>
        <fullName evidence="4">Threonine-phosphate decarboxylase</fullName>
        <ecNumber evidence="4">4.1.1.81</ecNumber>
    </submittedName>
</protein>
<keyword evidence="2" id="KW-0663">Pyridoxal phosphate</keyword>
<gene>
    <name evidence="4" type="ORF">J2Z42_001211</name>
</gene>
<dbReference type="GO" id="GO:0048472">
    <property type="term" value="F:threonine-phosphate decarboxylase activity"/>
    <property type="evidence" value="ECO:0007669"/>
    <property type="project" value="UniProtKB-EC"/>
</dbReference>
<proteinExistence type="predicted"/>
<keyword evidence="4" id="KW-0456">Lyase</keyword>
<dbReference type="InterPro" id="IPR015422">
    <property type="entry name" value="PyrdxlP-dep_Trfase_small"/>
</dbReference>
<feature type="domain" description="Aminotransferase class I/classII large" evidence="3">
    <location>
        <begin position="31"/>
        <end position="359"/>
    </location>
</feature>
<dbReference type="CDD" id="cd00609">
    <property type="entry name" value="AAT_like"/>
    <property type="match status" value="1"/>
</dbReference>
<dbReference type="Gene3D" id="3.90.1150.10">
    <property type="entry name" value="Aspartate Aminotransferase, domain 1"/>
    <property type="match status" value="1"/>
</dbReference>
<dbReference type="Pfam" id="PF00155">
    <property type="entry name" value="Aminotran_1_2"/>
    <property type="match status" value="1"/>
</dbReference>
<evidence type="ECO:0000313" key="4">
    <source>
        <dbReference type="EMBL" id="MBP2032539.1"/>
    </source>
</evidence>
<name>A0ABS4KR85_9CLOT</name>
<dbReference type="Gene3D" id="3.40.640.10">
    <property type="entry name" value="Type I PLP-dependent aspartate aminotransferase-like (Major domain)"/>
    <property type="match status" value="1"/>
</dbReference>
<dbReference type="Proteomes" id="UP001519307">
    <property type="component" value="Unassembled WGS sequence"/>
</dbReference>
<reference evidence="4 5" key="1">
    <citation type="submission" date="2021-03" db="EMBL/GenBank/DDBJ databases">
        <title>Genomic Encyclopedia of Type Strains, Phase IV (KMG-IV): sequencing the most valuable type-strain genomes for metagenomic binning, comparative biology and taxonomic classification.</title>
        <authorList>
            <person name="Goeker M."/>
        </authorList>
    </citation>
    <scope>NUCLEOTIDE SEQUENCE [LARGE SCALE GENOMIC DNA]</scope>
    <source>
        <strain evidence="4 5">DSM 28783</strain>
    </source>
</reference>
<evidence type="ECO:0000313" key="5">
    <source>
        <dbReference type="Proteomes" id="UP001519307"/>
    </source>
</evidence>
<comment type="cofactor">
    <cofactor evidence="1">
        <name>pyridoxal 5'-phosphate</name>
        <dbReference type="ChEBI" id="CHEBI:597326"/>
    </cofactor>
</comment>
<sequence length="368" mass="42716">MEYSKKYYKIGCDYMEHGGDIYTDGILKGKKLLDFSSNINPLGVPKSFIDNIYEAVKLSDVYPDAEYRELKTNIRDYLNADSIEEKNIIVGNGAAEIIDLSIGCFKSICIVVPSFIEYEKNSVKWGLDIKYSFLNENMDFDYKDIIKKLEDSEALIIGNPNNPNGRIIDKKNFKNILDYCERYNKTIIIDEAFVEFTGKTENSFIDELKNYKCLFIVRAITKFFGMPGVRFGYGISKNKLILENIGSRQNPWNINCFAEMAAKYIFKDEEYIKNSLRWISIEREIMLNQLNKIDIIDKTYKTYANFVLCHLKNITCDVLYKKCLDSGLVIRQCDNYRGLSKEYIRLAIKDRDKNNRAIKILQGLKINS</sequence>
<dbReference type="SUPFAM" id="SSF53383">
    <property type="entry name" value="PLP-dependent transferases"/>
    <property type="match status" value="1"/>
</dbReference>
<evidence type="ECO:0000259" key="3">
    <source>
        <dbReference type="Pfam" id="PF00155"/>
    </source>
</evidence>
<dbReference type="PANTHER" id="PTHR42885:SF1">
    <property type="entry name" value="THREONINE-PHOSPHATE DECARBOXYLASE"/>
    <property type="match status" value="1"/>
</dbReference>
<keyword evidence="5" id="KW-1185">Reference proteome</keyword>
<accession>A0ABS4KR85</accession>
<evidence type="ECO:0000256" key="1">
    <source>
        <dbReference type="ARBA" id="ARBA00001933"/>
    </source>
</evidence>